<evidence type="ECO:0000313" key="9">
    <source>
        <dbReference type="RefSeq" id="XP_019087013.1"/>
    </source>
</evidence>
<dbReference type="InterPro" id="IPR011545">
    <property type="entry name" value="DEAD/DEAH_box_helicase_dom"/>
</dbReference>
<evidence type="ECO:0000313" key="8">
    <source>
        <dbReference type="Proteomes" id="UP000694864"/>
    </source>
</evidence>
<dbReference type="SUPFAM" id="SSF52540">
    <property type="entry name" value="P-loop containing nucleoside triphosphate hydrolases"/>
    <property type="match status" value="1"/>
</dbReference>
<dbReference type="Gene3D" id="3.40.50.300">
    <property type="entry name" value="P-loop containing nucleotide triphosphate hydrolases"/>
    <property type="match status" value="1"/>
</dbReference>
<dbReference type="RefSeq" id="XP_019087013.1">
    <property type="nucleotide sequence ID" value="XM_019231468.1"/>
</dbReference>
<reference evidence="8" key="1">
    <citation type="journal article" date="2014" name="Nat. Commun.">
        <title>The emerging biofuel crop Camelina sativa retains a highly undifferentiated hexaploid genome structure.</title>
        <authorList>
            <person name="Kagale S."/>
            <person name="Koh C."/>
            <person name="Nixon J."/>
            <person name="Bollina V."/>
            <person name="Clarke W.E."/>
            <person name="Tuteja R."/>
            <person name="Spillane C."/>
            <person name="Robinson S.J."/>
            <person name="Links M.G."/>
            <person name="Clarke C."/>
            <person name="Higgins E.E."/>
            <person name="Huebert T."/>
            <person name="Sharpe A.G."/>
            <person name="Parkin I.A."/>
        </authorList>
    </citation>
    <scope>NUCLEOTIDE SEQUENCE [LARGE SCALE GENOMIC DNA]</scope>
    <source>
        <strain evidence="8">cv. DH55</strain>
    </source>
</reference>
<sequence>MEAGVGDIGLMVKVQDIEAYAPKDLLIVTTGSQAEPRAALNLASYGSSHAFKLTKDYSAKVIPGNESRVMKMMNVLDTYKFYQSRVIRELGSLLMILSIVQDYWLKKKLRHPKADDKESSRNMSEEDEEEDEDYEFLKKNAVVADQAKNADKLRQGNVVSFVLDQYPLSPLSLKAIKDAGYETMTVVQEATLPVILKGKDVLAKAKTGTGKNVAFLLPSIEVVVKSPPTSPDNKRPPILALVICPTRELANQAATEANTLLK</sequence>
<dbReference type="Pfam" id="PF00270">
    <property type="entry name" value="DEAD"/>
    <property type="match status" value="1"/>
</dbReference>
<evidence type="ECO:0000256" key="4">
    <source>
        <dbReference type="ARBA" id="ARBA00022840"/>
    </source>
</evidence>
<dbReference type="PROSITE" id="PS51195">
    <property type="entry name" value="Q_MOTIF"/>
    <property type="match status" value="1"/>
</dbReference>
<evidence type="ECO:0000259" key="7">
    <source>
        <dbReference type="PROSITE" id="PS51195"/>
    </source>
</evidence>
<dbReference type="Gene3D" id="3.40.50.10710">
    <property type="entry name" value="Metallo-hydrolase/oxidoreductase"/>
    <property type="match status" value="1"/>
</dbReference>
<evidence type="ECO:0000256" key="5">
    <source>
        <dbReference type="PROSITE-ProRule" id="PRU00552"/>
    </source>
</evidence>
<keyword evidence="8" id="KW-1185">Reference proteome</keyword>
<name>A0ABM1QJS5_CAMSA</name>
<evidence type="ECO:0000256" key="3">
    <source>
        <dbReference type="ARBA" id="ARBA00022806"/>
    </source>
</evidence>
<dbReference type="InterPro" id="IPR042173">
    <property type="entry name" value="RNase_J_2"/>
</dbReference>
<evidence type="ECO:0000256" key="2">
    <source>
        <dbReference type="ARBA" id="ARBA00022801"/>
    </source>
</evidence>
<evidence type="ECO:0000256" key="1">
    <source>
        <dbReference type="ARBA" id="ARBA00022741"/>
    </source>
</evidence>
<feature type="short sequence motif" description="Q motif" evidence="5">
    <location>
        <begin position="161"/>
        <end position="189"/>
    </location>
</feature>
<feature type="domain" description="Helicase ATP-binding" evidence="6">
    <location>
        <begin position="192"/>
        <end position="262"/>
    </location>
</feature>
<dbReference type="InterPro" id="IPR014001">
    <property type="entry name" value="Helicase_ATP-bd"/>
</dbReference>
<dbReference type="InterPro" id="IPR055132">
    <property type="entry name" value="RNase_J_b_CASP"/>
</dbReference>
<protein>
    <submittedName>
        <fullName evidence="9">DEAD-box ATP-dependent RNA helicase 31-like</fullName>
    </submittedName>
</protein>
<gene>
    <name evidence="9" type="primary">LOC104741154</name>
</gene>
<accession>A0ABM1QJS5</accession>
<keyword evidence="3" id="KW-0347">Helicase</keyword>
<dbReference type="PANTHER" id="PTHR43694:SF1">
    <property type="entry name" value="RIBONUCLEASE J"/>
    <property type="match status" value="1"/>
</dbReference>
<evidence type="ECO:0000259" key="6">
    <source>
        <dbReference type="PROSITE" id="PS51192"/>
    </source>
</evidence>
<proteinExistence type="predicted"/>
<dbReference type="InterPro" id="IPR027417">
    <property type="entry name" value="P-loop_NTPase"/>
</dbReference>
<keyword evidence="4" id="KW-0067">ATP-binding</keyword>
<dbReference type="Proteomes" id="UP000694864">
    <property type="component" value="Chromosome 2"/>
</dbReference>
<keyword evidence="2" id="KW-0378">Hydrolase</keyword>
<dbReference type="InterPro" id="IPR014014">
    <property type="entry name" value="RNA_helicase_DEAD_Q_motif"/>
</dbReference>
<dbReference type="GeneID" id="104741154"/>
<keyword evidence="1" id="KW-0547">Nucleotide-binding</keyword>
<dbReference type="PROSITE" id="PS51192">
    <property type="entry name" value="HELICASE_ATP_BIND_1"/>
    <property type="match status" value="1"/>
</dbReference>
<organism evidence="8 9">
    <name type="scientific">Camelina sativa</name>
    <name type="common">False flax</name>
    <name type="synonym">Myagrum sativum</name>
    <dbReference type="NCBI Taxonomy" id="90675"/>
    <lineage>
        <taxon>Eukaryota</taxon>
        <taxon>Viridiplantae</taxon>
        <taxon>Streptophyta</taxon>
        <taxon>Embryophyta</taxon>
        <taxon>Tracheophyta</taxon>
        <taxon>Spermatophyta</taxon>
        <taxon>Magnoliopsida</taxon>
        <taxon>eudicotyledons</taxon>
        <taxon>Gunneridae</taxon>
        <taxon>Pentapetalae</taxon>
        <taxon>rosids</taxon>
        <taxon>malvids</taxon>
        <taxon>Brassicales</taxon>
        <taxon>Brassicaceae</taxon>
        <taxon>Camelineae</taxon>
        <taxon>Camelina</taxon>
    </lineage>
</organism>
<dbReference type="Pfam" id="PF22505">
    <property type="entry name" value="RNase_J_b_CASP"/>
    <property type="match status" value="1"/>
</dbReference>
<reference evidence="9" key="2">
    <citation type="submission" date="2025-08" db="UniProtKB">
        <authorList>
            <consortium name="RefSeq"/>
        </authorList>
    </citation>
    <scope>IDENTIFICATION</scope>
    <source>
        <tissue evidence="9">Leaf</tissue>
    </source>
</reference>
<dbReference type="PANTHER" id="PTHR43694">
    <property type="entry name" value="RIBONUCLEASE J"/>
    <property type="match status" value="1"/>
</dbReference>
<feature type="domain" description="DEAD-box RNA helicase Q" evidence="7">
    <location>
        <begin position="161"/>
        <end position="189"/>
    </location>
</feature>